<evidence type="ECO:0000313" key="1">
    <source>
        <dbReference type="EMBL" id="EZF48112.1"/>
    </source>
</evidence>
<dbReference type="HOGENOM" id="CLU_1961173_0_0_1"/>
<accession>A0A022VPC1</accession>
<dbReference type="OrthoDB" id="4186629at2759"/>
<dbReference type="AlphaFoldDB" id="A0A022VPC1"/>
<organism evidence="1">
    <name type="scientific">Trichophyton rubrum CBS 288.86</name>
    <dbReference type="NCBI Taxonomy" id="1215330"/>
    <lineage>
        <taxon>Eukaryota</taxon>
        <taxon>Fungi</taxon>
        <taxon>Dikarya</taxon>
        <taxon>Ascomycota</taxon>
        <taxon>Pezizomycotina</taxon>
        <taxon>Eurotiomycetes</taxon>
        <taxon>Eurotiomycetidae</taxon>
        <taxon>Onygenales</taxon>
        <taxon>Arthrodermataceae</taxon>
        <taxon>Trichophyton</taxon>
    </lineage>
</organism>
<sequence>MSKALKAFGISFVESFQKLYKEHTPGARIFPPKTDKNDKNAQLHVDAGEVINGRKYVYLQVNTQATNEALRKWVKKNGTHARLATASFDVNTKDENKKDVCEEIWSTFHQQAIREPPGCYIAIWAVPR</sequence>
<proteinExistence type="predicted"/>
<name>A0A022VPC1_TRIRU</name>
<dbReference type="Proteomes" id="UP000023758">
    <property type="component" value="Unassembled WGS sequence"/>
</dbReference>
<dbReference type="EMBL" id="KK207935">
    <property type="protein sequence ID" value="EZF48112.1"/>
    <property type="molecule type" value="Genomic_DNA"/>
</dbReference>
<reference evidence="1" key="1">
    <citation type="submission" date="2014-02" db="EMBL/GenBank/DDBJ databases">
        <title>The Genome Sequence of Trichophyton rubrum (morphotype fischeri) CBS 288.86.</title>
        <authorList>
            <consortium name="The Broad Institute Genomics Platform"/>
            <person name="Cuomo C.A."/>
            <person name="White T.C."/>
            <person name="Graser Y."/>
            <person name="Martinez-Rossi N."/>
            <person name="Heitman J."/>
            <person name="Young S.K."/>
            <person name="Zeng Q."/>
            <person name="Gargeya S."/>
            <person name="Abouelleil A."/>
            <person name="Alvarado L."/>
            <person name="Chapman S.B."/>
            <person name="Gainer-Dewar J."/>
            <person name="Goldberg J."/>
            <person name="Griggs A."/>
            <person name="Gujja S."/>
            <person name="Hansen M."/>
            <person name="Howarth C."/>
            <person name="Imamovic A."/>
            <person name="Larimer J."/>
            <person name="Martinez D."/>
            <person name="Murphy C."/>
            <person name="Pearson M.D."/>
            <person name="Persinoti G."/>
            <person name="Poon T."/>
            <person name="Priest M."/>
            <person name="Roberts A.D."/>
            <person name="Saif S."/>
            <person name="Shea T.D."/>
            <person name="Sykes S.N."/>
            <person name="Wortman J."/>
            <person name="Nusbaum C."/>
            <person name="Birren B."/>
        </authorList>
    </citation>
    <scope>NUCLEOTIDE SEQUENCE [LARGE SCALE GENOMIC DNA]</scope>
    <source>
        <strain evidence="1">CBS 288.86</strain>
    </source>
</reference>
<protein>
    <submittedName>
        <fullName evidence="1">Uncharacterized protein</fullName>
    </submittedName>
</protein>
<gene>
    <name evidence="1" type="ORF">H103_08209</name>
</gene>